<keyword evidence="8" id="KW-0333">Golgi apparatus</keyword>
<dbReference type="InterPro" id="IPR036291">
    <property type="entry name" value="NAD(P)-bd_dom_sf"/>
</dbReference>
<dbReference type="Gene3D" id="3.40.50.720">
    <property type="entry name" value="NAD(P)-binding Rossmann-like Domain"/>
    <property type="match status" value="1"/>
</dbReference>
<gene>
    <name evidence="14" type="ORF">A3D78_07385</name>
</gene>
<dbReference type="STRING" id="1798383.A3D78_07385"/>
<dbReference type="PANTHER" id="PTHR43078:SF6">
    <property type="entry name" value="UDP-GLUCURONIC ACID DECARBOXYLASE 1"/>
    <property type="match status" value="1"/>
</dbReference>
<evidence type="ECO:0000256" key="1">
    <source>
        <dbReference type="ARBA" id="ARBA00001911"/>
    </source>
</evidence>
<feature type="domain" description="NAD-dependent epimerase/dehydratase" evidence="13">
    <location>
        <begin position="3"/>
        <end position="242"/>
    </location>
</feature>
<proteinExistence type="predicted"/>
<dbReference type="UniPathway" id="UPA00796">
    <property type="reaction ID" value="UER00771"/>
</dbReference>
<dbReference type="AlphaFoldDB" id="A0A1F5ZZT2"/>
<dbReference type="GO" id="GO:0005737">
    <property type="term" value="C:cytoplasm"/>
    <property type="evidence" value="ECO:0007669"/>
    <property type="project" value="TreeGrafter"/>
</dbReference>
<comment type="caution">
    <text evidence="14">The sequence shown here is derived from an EMBL/GenBank/DDBJ whole genome shotgun (WGS) entry which is preliminary data.</text>
</comment>
<evidence type="ECO:0000256" key="2">
    <source>
        <dbReference type="ARBA" id="ARBA00004323"/>
    </source>
</evidence>
<dbReference type="InterPro" id="IPR044516">
    <property type="entry name" value="UXS-like"/>
</dbReference>
<dbReference type="Pfam" id="PF01370">
    <property type="entry name" value="Epimerase"/>
    <property type="match status" value="1"/>
</dbReference>
<organism evidence="14 15">
    <name type="scientific">Candidatus Gottesmanbacteria bacterium RIFCSPHIGHO2_02_FULL_39_14</name>
    <dbReference type="NCBI Taxonomy" id="1798383"/>
    <lineage>
        <taxon>Bacteria</taxon>
        <taxon>Candidatus Gottesmaniibacteriota</taxon>
    </lineage>
</organism>
<dbReference type="Proteomes" id="UP000176253">
    <property type="component" value="Unassembled WGS sequence"/>
</dbReference>
<keyword evidence="9" id="KW-0472">Membrane</keyword>
<comment type="cofactor">
    <cofactor evidence="1">
        <name>NAD(+)</name>
        <dbReference type="ChEBI" id="CHEBI:57540"/>
    </cofactor>
</comment>
<keyword evidence="3" id="KW-0812">Transmembrane</keyword>
<dbReference type="GO" id="GO:0042732">
    <property type="term" value="P:D-xylose metabolic process"/>
    <property type="evidence" value="ECO:0007669"/>
    <property type="project" value="InterPro"/>
</dbReference>
<evidence type="ECO:0000256" key="9">
    <source>
        <dbReference type="ARBA" id="ARBA00023136"/>
    </source>
</evidence>
<dbReference type="EMBL" id="MFJM01000026">
    <property type="protein sequence ID" value="OGG17960.1"/>
    <property type="molecule type" value="Genomic_DNA"/>
</dbReference>
<evidence type="ECO:0000256" key="6">
    <source>
        <dbReference type="ARBA" id="ARBA00022989"/>
    </source>
</evidence>
<accession>A0A1F5ZZT2</accession>
<evidence type="ECO:0000256" key="10">
    <source>
        <dbReference type="ARBA" id="ARBA00023180"/>
    </source>
</evidence>
<dbReference type="SUPFAM" id="SSF51735">
    <property type="entry name" value="NAD(P)-binding Rossmann-fold domains"/>
    <property type="match status" value="1"/>
</dbReference>
<protein>
    <recommendedName>
        <fullName evidence="13">NAD-dependent epimerase/dehydratase domain-containing protein</fullName>
    </recommendedName>
</protein>
<evidence type="ECO:0000256" key="7">
    <source>
        <dbReference type="ARBA" id="ARBA00023027"/>
    </source>
</evidence>
<evidence type="ECO:0000256" key="4">
    <source>
        <dbReference type="ARBA" id="ARBA00022793"/>
    </source>
</evidence>
<evidence type="ECO:0000256" key="5">
    <source>
        <dbReference type="ARBA" id="ARBA00022968"/>
    </source>
</evidence>
<evidence type="ECO:0000256" key="11">
    <source>
        <dbReference type="ARBA" id="ARBA00023239"/>
    </source>
</evidence>
<dbReference type="InterPro" id="IPR001509">
    <property type="entry name" value="Epimerase_deHydtase"/>
</dbReference>
<keyword evidence="5" id="KW-0735">Signal-anchor</keyword>
<keyword evidence="7" id="KW-0520">NAD</keyword>
<keyword evidence="4" id="KW-0210">Decarboxylase</keyword>
<evidence type="ECO:0000259" key="13">
    <source>
        <dbReference type="Pfam" id="PF01370"/>
    </source>
</evidence>
<dbReference type="PANTHER" id="PTHR43078">
    <property type="entry name" value="UDP-GLUCURONIC ACID DECARBOXYLASE-RELATED"/>
    <property type="match status" value="1"/>
</dbReference>
<evidence type="ECO:0000256" key="3">
    <source>
        <dbReference type="ARBA" id="ARBA00022692"/>
    </source>
</evidence>
<reference evidence="14 15" key="1">
    <citation type="journal article" date="2016" name="Nat. Commun.">
        <title>Thousands of microbial genomes shed light on interconnected biogeochemical processes in an aquifer system.</title>
        <authorList>
            <person name="Anantharaman K."/>
            <person name="Brown C.T."/>
            <person name="Hug L.A."/>
            <person name="Sharon I."/>
            <person name="Castelle C.J."/>
            <person name="Probst A.J."/>
            <person name="Thomas B.C."/>
            <person name="Singh A."/>
            <person name="Wilkins M.J."/>
            <person name="Karaoz U."/>
            <person name="Brodie E.L."/>
            <person name="Williams K.H."/>
            <person name="Hubbard S.S."/>
            <person name="Banfield J.F."/>
        </authorList>
    </citation>
    <scope>NUCLEOTIDE SEQUENCE [LARGE SCALE GENOMIC DNA]</scope>
</reference>
<dbReference type="GO" id="GO:0033320">
    <property type="term" value="P:UDP-D-xylose biosynthetic process"/>
    <property type="evidence" value="ECO:0007669"/>
    <property type="project" value="UniProtKB-UniPathway"/>
</dbReference>
<dbReference type="FunFam" id="3.40.50.720:FF:000065">
    <property type="entry name" value="UDP-glucuronic acid decarboxylase 1"/>
    <property type="match status" value="1"/>
</dbReference>
<sequence>MRILVTGGAGFIGINLTLKLLKLGHEVTIIDNFITSEKAKINVLRNKKNWQLIVADIGKKLPTELRKMKFNQIYHLACPTGVPNLIPLAEEMLLTSSLGTLNILELAKKNKAKVLFTSSSEVYGDPKEFPQDESYTGNVDCIGIRSPYEEGKRFAESMIAMYVKKYGLTGKIVRIFNTYGPYMSLGDYRVVPRFLFQAIAGEPLTINGDGKQKRTFCYVDDLVNGLLLIMDKGTRGEVYNLGSDEEITIEKLARLIIKITKSKSMIKYLKPLSHDPWRRLPNLNKVTNLRWRRYISLEEGLRLTRAYLGHE</sequence>
<evidence type="ECO:0000313" key="14">
    <source>
        <dbReference type="EMBL" id="OGG17960.1"/>
    </source>
</evidence>
<comment type="subcellular location">
    <subcellularLocation>
        <location evidence="2">Golgi apparatus membrane</location>
        <topology evidence="2">Single-pass type II membrane protein</topology>
    </subcellularLocation>
    <subcellularLocation>
        <location evidence="12">Golgi apparatus</location>
        <location evidence="12">Golgi stack membrane</location>
    </subcellularLocation>
</comment>
<evidence type="ECO:0000313" key="15">
    <source>
        <dbReference type="Proteomes" id="UP000176253"/>
    </source>
</evidence>
<dbReference type="GO" id="GO:0070403">
    <property type="term" value="F:NAD+ binding"/>
    <property type="evidence" value="ECO:0007669"/>
    <property type="project" value="InterPro"/>
</dbReference>
<evidence type="ECO:0000256" key="8">
    <source>
        <dbReference type="ARBA" id="ARBA00023034"/>
    </source>
</evidence>
<name>A0A1F5ZZT2_9BACT</name>
<keyword evidence="11" id="KW-0456">Lyase</keyword>
<keyword evidence="10" id="KW-0325">Glycoprotein</keyword>
<keyword evidence="6" id="KW-1133">Transmembrane helix</keyword>
<dbReference type="GO" id="GO:0048040">
    <property type="term" value="F:UDP-glucuronate decarboxylase activity"/>
    <property type="evidence" value="ECO:0007669"/>
    <property type="project" value="TreeGrafter"/>
</dbReference>
<evidence type="ECO:0000256" key="12">
    <source>
        <dbReference type="ARBA" id="ARBA00037859"/>
    </source>
</evidence>